<dbReference type="Pfam" id="PF13411">
    <property type="entry name" value="MerR_1"/>
    <property type="match status" value="1"/>
</dbReference>
<dbReference type="PANTHER" id="PTHR30204:SF69">
    <property type="entry name" value="MERR-FAMILY TRANSCRIPTIONAL REGULATOR"/>
    <property type="match status" value="1"/>
</dbReference>
<keyword evidence="3" id="KW-0238">DNA-binding</keyword>
<dbReference type="SMART" id="SM00422">
    <property type="entry name" value="HTH_MERR"/>
    <property type="match status" value="1"/>
</dbReference>
<name>A0A4R2L8W3_9GAMM</name>
<dbReference type="Proteomes" id="UP000295765">
    <property type="component" value="Unassembled WGS sequence"/>
</dbReference>
<dbReference type="PANTHER" id="PTHR30204">
    <property type="entry name" value="REDOX-CYCLING DRUG-SENSING TRANSCRIPTIONAL ACTIVATOR SOXR"/>
    <property type="match status" value="1"/>
</dbReference>
<organism evidence="6 7">
    <name type="scientific">Plasticicumulans lactativorans</name>
    <dbReference type="NCBI Taxonomy" id="1133106"/>
    <lineage>
        <taxon>Bacteria</taxon>
        <taxon>Pseudomonadati</taxon>
        <taxon>Pseudomonadota</taxon>
        <taxon>Gammaproteobacteria</taxon>
        <taxon>Candidatus Competibacteraceae</taxon>
        <taxon>Plasticicumulans</taxon>
    </lineage>
</organism>
<dbReference type="GO" id="GO:0003700">
    <property type="term" value="F:DNA-binding transcription factor activity"/>
    <property type="evidence" value="ECO:0007669"/>
    <property type="project" value="InterPro"/>
</dbReference>
<dbReference type="RefSeq" id="WP_132542843.1">
    <property type="nucleotide sequence ID" value="NZ_SLWY01000012.1"/>
</dbReference>
<keyword evidence="7" id="KW-1185">Reference proteome</keyword>
<dbReference type="SUPFAM" id="SSF46955">
    <property type="entry name" value="Putative DNA-binding domain"/>
    <property type="match status" value="1"/>
</dbReference>
<evidence type="ECO:0000256" key="2">
    <source>
        <dbReference type="ARBA" id="ARBA00023015"/>
    </source>
</evidence>
<proteinExistence type="predicted"/>
<reference evidence="6 7" key="1">
    <citation type="submission" date="2019-03" db="EMBL/GenBank/DDBJ databases">
        <title>Genomic Encyclopedia of Type Strains, Phase IV (KMG-IV): sequencing the most valuable type-strain genomes for metagenomic binning, comparative biology and taxonomic classification.</title>
        <authorList>
            <person name="Goeker M."/>
        </authorList>
    </citation>
    <scope>NUCLEOTIDE SEQUENCE [LARGE SCALE GENOMIC DNA]</scope>
    <source>
        <strain evidence="6 7">DSM 25287</strain>
    </source>
</reference>
<dbReference type="EMBL" id="SLWY01000012">
    <property type="protein sequence ID" value="TCO80669.1"/>
    <property type="molecule type" value="Genomic_DNA"/>
</dbReference>
<dbReference type="PROSITE" id="PS50937">
    <property type="entry name" value="HTH_MERR_2"/>
    <property type="match status" value="1"/>
</dbReference>
<dbReference type="Gene3D" id="1.10.1660.10">
    <property type="match status" value="1"/>
</dbReference>
<feature type="domain" description="HTH merR-type" evidence="5">
    <location>
        <begin position="16"/>
        <end position="85"/>
    </location>
</feature>
<evidence type="ECO:0000256" key="4">
    <source>
        <dbReference type="ARBA" id="ARBA00023163"/>
    </source>
</evidence>
<evidence type="ECO:0000259" key="5">
    <source>
        <dbReference type="PROSITE" id="PS50937"/>
    </source>
</evidence>
<dbReference type="InterPro" id="IPR009061">
    <property type="entry name" value="DNA-bd_dom_put_sf"/>
</dbReference>
<keyword evidence="1" id="KW-0678">Repressor</keyword>
<dbReference type="InterPro" id="IPR000551">
    <property type="entry name" value="MerR-type_HTH_dom"/>
</dbReference>
<keyword evidence="4" id="KW-0804">Transcription</keyword>
<evidence type="ECO:0000256" key="1">
    <source>
        <dbReference type="ARBA" id="ARBA00022491"/>
    </source>
</evidence>
<keyword evidence="2" id="KW-0805">Transcription regulation</keyword>
<protein>
    <submittedName>
        <fullName evidence="6">MerR-like DNA binding protein</fullName>
    </submittedName>
</protein>
<evidence type="ECO:0000256" key="3">
    <source>
        <dbReference type="ARBA" id="ARBA00023125"/>
    </source>
</evidence>
<evidence type="ECO:0000313" key="7">
    <source>
        <dbReference type="Proteomes" id="UP000295765"/>
    </source>
</evidence>
<accession>A0A4R2L8W3</accession>
<dbReference type="InterPro" id="IPR047057">
    <property type="entry name" value="MerR_fam"/>
</dbReference>
<sequence>MNSPADESAPPAAEQLYRIGTVSRLTGIATVTLRMWERRYAVVDPNRSEGRNRLYDRDDIARLAIIKRLVDAGHAIGTVAGLTLAQLQERLELVERPDAAVAEPAGRQAAPVRVAVLGNALPARVARLGAELVGLSVVANLREPARFAAEVPALAPQVLVLEYPLVDAATAAAVEALRRHCGAHHAVVVYGFGSRGAVRGLDTASITPLRAPVGMAELRLACRAGARAPLLPAGRPAPDLGLPAGGVPARRYDTDALERIAATTPSLACECPHHLVDLVNSLAAFEDYSAACEHRNPDDAVLHAYLHATTAQARALMEEALTRVARAEGLID</sequence>
<gene>
    <name evidence="6" type="ORF">EV699_1124</name>
</gene>
<comment type="caution">
    <text evidence="6">The sequence shown here is derived from an EMBL/GenBank/DDBJ whole genome shotgun (WGS) entry which is preliminary data.</text>
</comment>
<dbReference type="OrthoDB" id="9800334at2"/>
<dbReference type="CDD" id="cd01104">
    <property type="entry name" value="HTH_MlrA-CarA"/>
    <property type="match status" value="1"/>
</dbReference>
<dbReference type="GO" id="GO:0003677">
    <property type="term" value="F:DNA binding"/>
    <property type="evidence" value="ECO:0007669"/>
    <property type="project" value="UniProtKB-KW"/>
</dbReference>
<dbReference type="AlphaFoldDB" id="A0A4R2L8W3"/>
<evidence type="ECO:0000313" key="6">
    <source>
        <dbReference type="EMBL" id="TCO80669.1"/>
    </source>
</evidence>